<name>A0A8H6WG10_MYCCL</name>
<evidence type="ECO:0000256" key="1">
    <source>
        <dbReference type="ARBA" id="ARBA00023157"/>
    </source>
</evidence>
<evidence type="ECO:0000313" key="5">
    <source>
        <dbReference type="Proteomes" id="UP000613580"/>
    </source>
</evidence>
<dbReference type="PRINTS" id="PR00421">
    <property type="entry name" value="THIOREDOXIN"/>
</dbReference>
<dbReference type="CDD" id="cd02947">
    <property type="entry name" value="TRX_family"/>
    <property type="match status" value="1"/>
</dbReference>
<dbReference type="InterPro" id="IPR013766">
    <property type="entry name" value="Thioredoxin_domain"/>
</dbReference>
<proteinExistence type="predicted"/>
<keyword evidence="1" id="KW-1015">Disulfide bond</keyword>
<dbReference type="Pfam" id="PF00085">
    <property type="entry name" value="Thioredoxin"/>
    <property type="match status" value="1"/>
</dbReference>
<feature type="domain" description="Thioredoxin" evidence="3">
    <location>
        <begin position="1"/>
        <end position="107"/>
    </location>
</feature>
<dbReference type="InterPro" id="IPR036249">
    <property type="entry name" value="Thioredoxin-like_sf"/>
</dbReference>
<dbReference type="PROSITE" id="PS00194">
    <property type="entry name" value="THIOREDOXIN_1"/>
    <property type="match status" value="1"/>
</dbReference>
<protein>
    <submittedName>
        <fullName evidence="4">Thioredoxin domain-containing protein</fullName>
    </submittedName>
</protein>
<evidence type="ECO:0000256" key="2">
    <source>
        <dbReference type="SAM" id="MobiDB-lite"/>
    </source>
</evidence>
<organism evidence="4 5">
    <name type="scientific">Mycena chlorophos</name>
    <name type="common">Agaric fungus</name>
    <name type="synonym">Agaricus chlorophos</name>
    <dbReference type="NCBI Taxonomy" id="658473"/>
    <lineage>
        <taxon>Eukaryota</taxon>
        <taxon>Fungi</taxon>
        <taxon>Dikarya</taxon>
        <taxon>Basidiomycota</taxon>
        <taxon>Agaricomycotina</taxon>
        <taxon>Agaricomycetes</taxon>
        <taxon>Agaricomycetidae</taxon>
        <taxon>Agaricales</taxon>
        <taxon>Marasmiineae</taxon>
        <taxon>Mycenaceae</taxon>
        <taxon>Mycena</taxon>
    </lineage>
</organism>
<gene>
    <name evidence="4" type="ORF">HMN09_00646800</name>
</gene>
<dbReference type="OrthoDB" id="10263751at2759"/>
<accession>A0A8H6WG10</accession>
<evidence type="ECO:0000259" key="3">
    <source>
        <dbReference type="PROSITE" id="PS51352"/>
    </source>
</evidence>
<sequence length="172" mass="18449">MPIEHISSLAQLGPKLSGNRASVIDFWATWCGPCHQIAPTYEALSKRSEFKDVQFFKCDTDAAQDVAQHYGITAMPTFVFLKGSTKVDMVRGADRAGLESALRRLATSAGGSGSSSFQGKGQTLGGPTAPTDLSHSATAAFNKTTAQFTALNPQLQTLLMLVAGYAFFWYMS</sequence>
<reference evidence="4" key="1">
    <citation type="submission" date="2020-05" db="EMBL/GenBank/DDBJ databases">
        <title>Mycena genomes resolve the evolution of fungal bioluminescence.</title>
        <authorList>
            <person name="Tsai I.J."/>
        </authorList>
    </citation>
    <scope>NUCLEOTIDE SEQUENCE</scope>
    <source>
        <strain evidence="4">110903Hualien_Pintung</strain>
    </source>
</reference>
<feature type="region of interest" description="Disordered" evidence="2">
    <location>
        <begin position="108"/>
        <end position="129"/>
    </location>
</feature>
<evidence type="ECO:0000313" key="4">
    <source>
        <dbReference type="EMBL" id="KAF7311034.1"/>
    </source>
</evidence>
<dbReference type="SUPFAM" id="SSF52833">
    <property type="entry name" value="Thioredoxin-like"/>
    <property type="match status" value="1"/>
</dbReference>
<dbReference type="PROSITE" id="PS51352">
    <property type="entry name" value="THIOREDOXIN_2"/>
    <property type="match status" value="1"/>
</dbReference>
<dbReference type="AlphaFoldDB" id="A0A8H6WG10"/>
<dbReference type="EMBL" id="JACAZE010000007">
    <property type="protein sequence ID" value="KAF7311034.1"/>
    <property type="molecule type" value="Genomic_DNA"/>
</dbReference>
<keyword evidence="5" id="KW-1185">Reference proteome</keyword>
<comment type="caution">
    <text evidence="4">The sequence shown here is derived from an EMBL/GenBank/DDBJ whole genome shotgun (WGS) entry which is preliminary data.</text>
</comment>
<dbReference type="PANTHER" id="PTHR46115">
    <property type="entry name" value="THIOREDOXIN-LIKE PROTEIN 1"/>
    <property type="match status" value="1"/>
</dbReference>
<dbReference type="Gene3D" id="3.40.30.10">
    <property type="entry name" value="Glutaredoxin"/>
    <property type="match status" value="1"/>
</dbReference>
<dbReference type="InterPro" id="IPR017937">
    <property type="entry name" value="Thioredoxin_CS"/>
</dbReference>
<dbReference type="Proteomes" id="UP000613580">
    <property type="component" value="Unassembled WGS sequence"/>
</dbReference>